<dbReference type="GO" id="GO:0016020">
    <property type="term" value="C:membrane"/>
    <property type="evidence" value="ECO:0007669"/>
    <property type="project" value="UniProtKB-SubCell"/>
</dbReference>
<keyword evidence="3 6" id="KW-1133">Transmembrane helix</keyword>
<feature type="transmembrane region" description="Helical" evidence="6">
    <location>
        <begin position="155"/>
        <end position="178"/>
    </location>
</feature>
<reference evidence="8" key="1">
    <citation type="journal article" date="2014" name="Genome Announc.">
        <title>Draft genome sequence of the formaldehyde-resistant fungus Byssochlamys spectabilis No. 5 (anamorph Paecilomyces variotii No. 5) (NBRC109023).</title>
        <authorList>
            <person name="Oka T."/>
            <person name="Ekino K."/>
            <person name="Fukuda K."/>
            <person name="Nomura Y."/>
        </authorList>
    </citation>
    <scope>NUCLEOTIDE SEQUENCE [LARGE SCALE GENOMIC DNA]</scope>
    <source>
        <strain evidence="8">No. 5 / NBRC 109023</strain>
    </source>
</reference>
<proteinExistence type="predicted"/>
<evidence type="ECO:0000256" key="5">
    <source>
        <dbReference type="SAM" id="MobiDB-lite"/>
    </source>
</evidence>
<dbReference type="OrthoDB" id="19344at2759"/>
<comment type="subcellular location">
    <subcellularLocation>
        <location evidence="1">Membrane</location>
        <topology evidence="1">Multi-pass membrane protein</topology>
    </subcellularLocation>
</comment>
<feature type="region of interest" description="Disordered" evidence="5">
    <location>
        <begin position="279"/>
        <end position="310"/>
    </location>
</feature>
<feature type="transmembrane region" description="Helical" evidence="6">
    <location>
        <begin position="216"/>
        <end position="238"/>
    </location>
</feature>
<name>V5GAT2_BYSSN</name>
<dbReference type="HOGENOM" id="CLU_033734_1_0_1"/>
<sequence length="310" mass="33601">MDPLPSRCVELESPSYANFTISLLILIGILVSYLPQHYRIISLRSSFGISPYFVLLGTTSGTFAFANILVLPLSAQDVACCKAISGIACFAGLLGIFQAGAQWLCFCIILVLFVVYFPRATSVTSPTHSAAEPESTEPSSKRLPGLDAVPTYRTALIVTFICIIHAIVVAIISVALSFSRPSALQGWANFMGVLAAILASLQYFPQIYTTLRLRRVGSLSIPMMCIQTPGSFVWAASLAARYGMDGWSTWGLYIVTALLQGSLLFMGIYFEYISPKETRDEGEQTQSDAADSAQGHGREPSEETPLLESP</sequence>
<dbReference type="EMBL" id="BAUL01000282">
    <property type="protein sequence ID" value="GAD99151.1"/>
    <property type="molecule type" value="Genomic_DNA"/>
</dbReference>
<evidence type="ECO:0008006" key="9">
    <source>
        <dbReference type="Google" id="ProtNLM"/>
    </source>
</evidence>
<dbReference type="AlphaFoldDB" id="V5GAT2"/>
<evidence type="ECO:0000256" key="6">
    <source>
        <dbReference type="SAM" id="Phobius"/>
    </source>
</evidence>
<dbReference type="eggNOG" id="ENOG502QV5C">
    <property type="taxonomic scope" value="Eukaryota"/>
</dbReference>
<feature type="transmembrane region" description="Helical" evidence="6">
    <location>
        <begin position="83"/>
        <end position="116"/>
    </location>
</feature>
<dbReference type="InParanoid" id="V5GAT2"/>
<evidence type="ECO:0000256" key="3">
    <source>
        <dbReference type="ARBA" id="ARBA00022989"/>
    </source>
</evidence>
<keyword evidence="8" id="KW-1185">Reference proteome</keyword>
<evidence type="ECO:0000313" key="7">
    <source>
        <dbReference type="EMBL" id="GAD99151.1"/>
    </source>
</evidence>
<dbReference type="PANTHER" id="PTHR16201:SF11">
    <property type="entry name" value="PQ-LOOP REPEAT-CONTAINING PROTEIN"/>
    <property type="match status" value="1"/>
</dbReference>
<dbReference type="SMART" id="SM00679">
    <property type="entry name" value="CTNS"/>
    <property type="match status" value="2"/>
</dbReference>
<feature type="transmembrane region" description="Helical" evidence="6">
    <location>
        <begin position="16"/>
        <end position="35"/>
    </location>
</feature>
<dbReference type="Pfam" id="PF04193">
    <property type="entry name" value="PQ-loop"/>
    <property type="match status" value="2"/>
</dbReference>
<accession>V5GAT2</accession>
<dbReference type="InterPro" id="IPR006603">
    <property type="entry name" value="PQ-loop_rpt"/>
</dbReference>
<evidence type="ECO:0000256" key="1">
    <source>
        <dbReference type="ARBA" id="ARBA00004141"/>
    </source>
</evidence>
<dbReference type="Gene3D" id="1.20.1280.290">
    <property type="match status" value="1"/>
</dbReference>
<keyword evidence="4 6" id="KW-0472">Membrane</keyword>
<dbReference type="InterPro" id="IPR051415">
    <property type="entry name" value="LAAT-1"/>
</dbReference>
<organism evidence="7 8">
    <name type="scientific">Byssochlamys spectabilis (strain No. 5 / NBRC 109023)</name>
    <name type="common">Paecilomyces variotii</name>
    <dbReference type="NCBI Taxonomy" id="1356009"/>
    <lineage>
        <taxon>Eukaryota</taxon>
        <taxon>Fungi</taxon>
        <taxon>Dikarya</taxon>
        <taxon>Ascomycota</taxon>
        <taxon>Pezizomycotina</taxon>
        <taxon>Eurotiomycetes</taxon>
        <taxon>Eurotiomycetidae</taxon>
        <taxon>Eurotiales</taxon>
        <taxon>Thermoascaceae</taxon>
        <taxon>Paecilomyces</taxon>
    </lineage>
</organism>
<dbReference type="Proteomes" id="UP000018001">
    <property type="component" value="Unassembled WGS sequence"/>
</dbReference>
<feature type="transmembrane region" description="Helical" evidence="6">
    <location>
        <begin position="47"/>
        <end position="71"/>
    </location>
</feature>
<evidence type="ECO:0000256" key="2">
    <source>
        <dbReference type="ARBA" id="ARBA00022692"/>
    </source>
</evidence>
<gene>
    <name evidence="7" type="ORF">PVAR5_7858</name>
</gene>
<protein>
    <recommendedName>
        <fullName evidence="9">PQ loop repeat protein</fullName>
    </recommendedName>
</protein>
<evidence type="ECO:0000313" key="8">
    <source>
        <dbReference type="Proteomes" id="UP000018001"/>
    </source>
</evidence>
<evidence type="ECO:0000256" key="4">
    <source>
        <dbReference type="ARBA" id="ARBA00023136"/>
    </source>
</evidence>
<dbReference type="PANTHER" id="PTHR16201">
    <property type="entry name" value="SEVEN TRANSMEMBRANE PROTEIN 1-RELATED"/>
    <property type="match status" value="1"/>
</dbReference>
<comment type="caution">
    <text evidence="7">The sequence shown here is derived from an EMBL/GenBank/DDBJ whole genome shotgun (WGS) entry which is preliminary data.</text>
</comment>
<keyword evidence="2 6" id="KW-0812">Transmembrane</keyword>
<feature type="transmembrane region" description="Helical" evidence="6">
    <location>
        <begin position="250"/>
        <end position="270"/>
    </location>
</feature>
<feature type="transmembrane region" description="Helical" evidence="6">
    <location>
        <begin position="184"/>
        <end position="204"/>
    </location>
</feature>